<dbReference type="Proteomes" id="UP000789901">
    <property type="component" value="Unassembled WGS sequence"/>
</dbReference>
<comment type="caution">
    <text evidence="1">The sequence shown here is derived from an EMBL/GenBank/DDBJ whole genome shotgun (WGS) entry which is preliminary data.</text>
</comment>
<evidence type="ECO:0000313" key="1">
    <source>
        <dbReference type="EMBL" id="CAG8842437.1"/>
    </source>
</evidence>
<organism evidence="1 2">
    <name type="scientific">Gigaspora margarita</name>
    <dbReference type="NCBI Taxonomy" id="4874"/>
    <lineage>
        <taxon>Eukaryota</taxon>
        <taxon>Fungi</taxon>
        <taxon>Fungi incertae sedis</taxon>
        <taxon>Mucoromycota</taxon>
        <taxon>Glomeromycotina</taxon>
        <taxon>Glomeromycetes</taxon>
        <taxon>Diversisporales</taxon>
        <taxon>Gigasporaceae</taxon>
        <taxon>Gigaspora</taxon>
    </lineage>
</organism>
<keyword evidence="2" id="KW-1185">Reference proteome</keyword>
<protein>
    <submittedName>
        <fullName evidence="1">15295_t:CDS:1</fullName>
    </submittedName>
</protein>
<gene>
    <name evidence="1" type="ORF">GMARGA_LOCUS35983</name>
</gene>
<sequence length="59" mass="6322">DLSVDVLSKLEKSGTQTPIQDTAAGCQFINIAFSEDLLNKGWASTKVEIEVGVHSDDSI</sequence>
<dbReference type="EMBL" id="CAJVQB010068970">
    <property type="protein sequence ID" value="CAG8842437.1"/>
    <property type="molecule type" value="Genomic_DNA"/>
</dbReference>
<feature type="non-terminal residue" evidence="1">
    <location>
        <position position="1"/>
    </location>
</feature>
<feature type="non-terminal residue" evidence="1">
    <location>
        <position position="59"/>
    </location>
</feature>
<proteinExistence type="predicted"/>
<name>A0ABN7WWI9_GIGMA</name>
<accession>A0ABN7WWI9</accession>
<reference evidence="1 2" key="1">
    <citation type="submission" date="2021-06" db="EMBL/GenBank/DDBJ databases">
        <authorList>
            <person name="Kallberg Y."/>
            <person name="Tangrot J."/>
            <person name="Rosling A."/>
        </authorList>
    </citation>
    <scope>NUCLEOTIDE SEQUENCE [LARGE SCALE GENOMIC DNA]</scope>
    <source>
        <strain evidence="1 2">120-4 pot B 10/14</strain>
    </source>
</reference>
<evidence type="ECO:0000313" key="2">
    <source>
        <dbReference type="Proteomes" id="UP000789901"/>
    </source>
</evidence>